<dbReference type="EMBL" id="KZ114608">
    <property type="protein sequence ID" value="OTF84237.1"/>
    <property type="molecule type" value="Genomic_DNA"/>
</dbReference>
<sequence>MAGQEDRVIDVLILLIRSQHDAVSSYSIWHLSGDARNRERIALAGGVVALYDFFNLLT</sequence>
<accession>A0A1Y3BVY6</accession>
<protein>
    <submittedName>
        <fullName evidence="1">Uncharacterized protein</fullName>
    </submittedName>
</protein>
<evidence type="ECO:0000313" key="1">
    <source>
        <dbReference type="EMBL" id="OTF84237.1"/>
    </source>
</evidence>
<dbReference type="InParanoid" id="A0A1Y3BVY6"/>
<dbReference type="AlphaFoldDB" id="A0A1Y3BVY6"/>
<proteinExistence type="predicted"/>
<gene>
    <name evidence="1" type="ORF">HannXRQ_Chr00c1287g0578911</name>
</gene>
<organism evidence="1">
    <name type="scientific">Helianthus annuus</name>
    <name type="common">Common sunflower</name>
    <dbReference type="NCBI Taxonomy" id="4232"/>
    <lineage>
        <taxon>Eukaryota</taxon>
        <taxon>Viridiplantae</taxon>
        <taxon>Streptophyta</taxon>
        <taxon>Embryophyta</taxon>
        <taxon>Tracheophyta</taxon>
        <taxon>Spermatophyta</taxon>
        <taxon>Magnoliopsida</taxon>
        <taxon>eudicotyledons</taxon>
        <taxon>Gunneridae</taxon>
        <taxon>Pentapetalae</taxon>
        <taxon>asterids</taxon>
        <taxon>campanulids</taxon>
        <taxon>Asterales</taxon>
        <taxon>Asteraceae</taxon>
        <taxon>Asteroideae</taxon>
        <taxon>Heliantheae alliance</taxon>
        <taxon>Heliantheae</taxon>
        <taxon>Helianthus</taxon>
    </lineage>
</organism>
<reference evidence="1" key="1">
    <citation type="submission" date="2017-02" db="EMBL/GenBank/DDBJ databases">
        <title>Sunflower complete genome.</title>
        <authorList>
            <person name="Langlade N."/>
            <person name="Munos S."/>
        </authorList>
    </citation>
    <scope>NUCLEOTIDE SEQUENCE [LARGE SCALE GENOMIC DNA]</scope>
    <source>
        <tissue evidence="1">Leaves</tissue>
    </source>
</reference>
<name>A0A1Y3BVY6_HELAN</name>